<evidence type="ECO:0000256" key="2">
    <source>
        <dbReference type="ARBA" id="ARBA00022576"/>
    </source>
</evidence>
<dbReference type="EMBL" id="CAEZXP010000001">
    <property type="protein sequence ID" value="CAB4685877.1"/>
    <property type="molecule type" value="Genomic_DNA"/>
</dbReference>
<dbReference type="AlphaFoldDB" id="A0A6J6NHN2"/>
<dbReference type="InterPro" id="IPR015424">
    <property type="entry name" value="PyrdxlP-dep_Trfase"/>
</dbReference>
<dbReference type="PROSITE" id="PS00600">
    <property type="entry name" value="AA_TRANSFER_CLASS_3"/>
    <property type="match status" value="1"/>
</dbReference>
<dbReference type="CDD" id="cd00610">
    <property type="entry name" value="OAT_like"/>
    <property type="match status" value="1"/>
</dbReference>
<protein>
    <submittedName>
        <fullName evidence="5">Unannotated protein</fullName>
    </submittedName>
</protein>
<dbReference type="PANTHER" id="PTHR43094">
    <property type="entry name" value="AMINOTRANSFERASE"/>
    <property type="match status" value="1"/>
</dbReference>
<dbReference type="GO" id="GO:0008483">
    <property type="term" value="F:transaminase activity"/>
    <property type="evidence" value="ECO:0007669"/>
    <property type="project" value="UniProtKB-KW"/>
</dbReference>
<gene>
    <name evidence="5" type="ORF">UFOPK2399_00282</name>
</gene>
<dbReference type="InterPro" id="IPR049704">
    <property type="entry name" value="Aminotrans_3_PPA_site"/>
</dbReference>
<evidence type="ECO:0000256" key="4">
    <source>
        <dbReference type="ARBA" id="ARBA00022898"/>
    </source>
</evidence>
<dbReference type="InterPro" id="IPR015422">
    <property type="entry name" value="PyrdxlP-dep_Trfase_small"/>
</dbReference>
<proteinExistence type="inferred from homology"/>
<keyword evidence="4" id="KW-0663">Pyridoxal phosphate</keyword>
<dbReference type="PANTHER" id="PTHR43094:SF1">
    <property type="entry name" value="AMINOTRANSFERASE CLASS-III"/>
    <property type="match status" value="1"/>
</dbReference>
<dbReference type="InterPro" id="IPR005814">
    <property type="entry name" value="Aminotrans_3"/>
</dbReference>
<dbReference type="Pfam" id="PF00202">
    <property type="entry name" value="Aminotran_3"/>
    <property type="match status" value="1"/>
</dbReference>
<accession>A0A6J6NHN2</accession>
<keyword evidence="2" id="KW-0032">Aminotransferase</keyword>
<evidence type="ECO:0000313" key="5">
    <source>
        <dbReference type="EMBL" id="CAB4685877.1"/>
    </source>
</evidence>
<evidence type="ECO:0000256" key="1">
    <source>
        <dbReference type="ARBA" id="ARBA00008954"/>
    </source>
</evidence>
<sequence length="411" mass="44005">MTERAFWNPMANMGALREQAITFVRGQGSTVWDDKGTSYIDASASLWYCNIGHGRAELADAASHQMRQLEAYQTYEYTSPPAEALAYRISAMSPMDGAKVFFTSGGGDSIDTAAKLTRAYWAAVGKPEKQVLVSRQFAYHGSNAYGTSLGGITPLLEHYGRLVPDVEQVAWNDPDALAETLDRIGPERVSAFIAEPVIGAGGVLAAPPGYFDAVRKICTDRDVLLIADEVITGFGRLGEWFGSQRLGFVPDLMTCAKGITSGYLPLGAVVISGRIAEPFWEVGTTNVFRHGFTYSGHNTACAVSLANIDVLEREQLVPRVRELEPLLAATLAPLAEHPLVKEVRSGLGLLGAVELHDSTKLAAVVAAARDRGVLTRVIRGVALQFSPPFVVTEDELAHIGTAVAGALDAVA</sequence>
<dbReference type="InterPro" id="IPR015421">
    <property type="entry name" value="PyrdxlP-dep_Trfase_major"/>
</dbReference>
<dbReference type="PIRSF" id="PIRSF000521">
    <property type="entry name" value="Transaminase_4ab_Lys_Orn"/>
    <property type="match status" value="1"/>
</dbReference>
<evidence type="ECO:0000256" key="3">
    <source>
        <dbReference type="ARBA" id="ARBA00022679"/>
    </source>
</evidence>
<dbReference type="Gene3D" id="3.90.1150.10">
    <property type="entry name" value="Aspartate Aminotransferase, domain 1"/>
    <property type="match status" value="1"/>
</dbReference>
<dbReference type="GO" id="GO:0030170">
    <property type="term" value="F:pyridoxal phosphate binding"/>
    <property type="evidence" value="ECO:0007669"/>
    <property type="project" value="InterPro"/>
</dbReference>
<keyword evidence="3" id="KW-0808">Transferase</keyword>
<name>A0A6J6NHN2_9ZZZZ</name>
<dbReference type="SUPFAM" id="SSF53383">
    <property type="entry name" value="PLP-dependent transferases"/>
    <property type="match status" value="1"/>
</dbReference>
<reference evidence="5" key="1">
    <citation type="submission" date="2020-05" db="EMBL/GenBank/DDBJ databases">
        <authorList>
            <person name="Chiriac C."/>
            <person name="Salcher M."/>
            <person name="Ghai R."/>
            <person name="Kavagutti S V."/>
        </authorList>
    </citation>
    <scope>NUCLEOTIDE SEQUENCE</scope>
</reference>
<dbReference type="FunFam" id="3.40.640.10:FF:000014">
    <property type="entry name" value="Adenosylmethionine-8-amino-7-oxononanoate aminotransferase, probable"/>
    <property type="match status" value="1"/>
</dbReference>
<dbReference type="Gene3D" id="3.40.640.10">
    <property type="entry name" value="Type I PLP-dependent aspartate aminotransferase-like (Major domain)"/>
    <property type="match status" value="1"/>
</dbReference>
<organism evidence="5">
    <name type="scientific">freshwater metagenome</name>
    <dbReference type="NCBI Taxonomy" id="449393"/>
    <lineage>
        <taxon>unclassified sequences</taxon>
        <taxon>metagenomes</taxon>
        <taxon>ecological metagenomes</taxon>
    </lineage>
</organism>
<comment type="similarity">
    <text evidence="1">Belongs to the class-III pyridoxal-phosphate-dependent aminotransferase family.</text>
</comment>